<evidence type="ECO:0008006" key="6">
    <source>
        <dbReference type="Google" id="ProtNLM"/>
    </source>
</evidence>
<feature type="transmembrane region" description="Helical" evidence="4">
    <location>
        <begin position="21"/>
        <end position="52"/>
    </location>
</feature>
<gene>
    <name evidence="5" type="ORF">TSIB3V08_LOCUS813</name>
</gene>
<dbReference type="AlphaFoldDB" id="A0A7R9FVS8"/>
<name>A0A7R9FVS8_TIMSH</name>
<dbReference type="PANTHER" id="PTHR10380:SF109">
    <property type="entry name" value="CUTICULAR PROTEIN 49AH"/>
    <property type="match status" value="1"/>
</dbReference>
<protein>
    <recommendedName>
        <fullName evidence="6">Endocuticle structural glycoprotein SgAbd-2</fullName>
    </recommendedName>
</protein>
<proteinExistence type="predicted"/>
<reference evidence="5" key="1">
    <citation type="submission" date="2020-11" db="EMBL/GenBank/DDBJ databases">
        <authorList>
            <person name="Tran Van P."/>
        </authorList>
    </citation>
    <scope>NUCLEOTIDE SEQUENCE</scope>
</reference>
<dbReference type="InterPro" id="IPR000618">
    <property type="entry name" value="Insect_cuticle"/>
</dbReference>
<evidence type="ECO:0000256" key="4">
    <source>
        <dbReference type="SAM" id="Phobius"/>
    </source>
</evidence>
<feature type="compositionally biased region" description="Low complexity" evidence="3">
    <location>
        <begin position="83"/>
        <end position="93"/>
    </location>
</feature>
<keyword evidence="1 2" id="KW-0193">Cuticle</keyword>
<dbReference type="PROSITE" id="PS00233">
    <property type="entry name" value="CHIT_BIND_RR_1"/>
    <property type="match status" value="1"/>
</dbReference>
<dbReference type="Pfam" id="PF00379">
    <property type="entry name" value="Chitin_bind_4"/>
    <property type="match status" value="1"/>
</dbReference>
<dbReference type="InterPro" id="IPR031311">
    <property type="entry name" value="CHIT_BIND_RR_consensus"/>
</dbReference>
<dbReference type="EMBL" id="OC000211">
    <property type="protein sequence ID" value="CAD7256533.1"/>
    <property type="molecule type" value="Genomic_DNA"/>
</dbReference>
<organism evidence="5">
    <name type="scientific">Timema shepardi</name>
    <name type="common">Walking stick</name>
    <dbReference type="NCBI Taxonomy" id="629360"/>
    <lineage>
        <taxon>Eukaryota</taxon>
        <taxon>Metazoa</taxon>
        <taxon>Ecdysozoa</taxon>
        <taxon>Arthropoda</taxon>
        <taxon>Hexapoda</taxon>
        <taxon>Insecta</taxon>
        <taxon>Pterygota</taxon>
        <taxon>Neoptera</taxon>
        <taxon>Polyneoptera</taxon>
        <taxon>Phasmatodea</taxon>
        <taxon>Timematodea</taxon>
        <taxon>Timematoidea</taxon>
        <taxon>Timematidae</taxon>
        <taxon>Timema</taxon>
    </lineage>
</organism>
<keyword evidence="4" id="KW-0812">Transmembrane</keyword>
<evidence type="ECO:0000256" key="2">
    <source>
        <dbReference type="PROSITE-ProRule" id="PRU00497"/>
    </source>
</evidence>
<feature type="region of interest" description="Disordered" evidence="3">
    <location>
        <begin position="224"/>
        <end position="251"/>
    </location>
</feature>
<feature type="compositionally biased region" description="Polar residues" evidence="3">
    <location>
        <begin position="54"/>
        <end position="63"/>
    </location>
</feature>
<evidence type="ECO:0000256" key="1">
    <source>
        <dbReference type="ARBA" id="ARBA00022460"/>
    </source>
</evidence>
<accession>A0A7R9FVS8</accession>
<dbReference type="InterPro" id="IPR050468">
    <property type="entry name" value="Cuticle_Struct_Prot"/>
</dbReference>
<dbReference type="GO" id="GO:0062129">
    <property type="term" value="C:chitin-based extracellular matrix"/>
    <property type="evidence" value="ECO:0007669"/>
    <property type="project" value="TreeGrafter"/>
</dbReference>
<keyword evidence="4" id="KW-0472">Membrane</keyword>
<feature type="region of interest" description="Disordered" evidence="3">
    <location>
        <begin position="54"/>
        <end position="100"/>
    </location>
</feature>
<feature type="compositionally biased region" description="Low complexity" evidence="3">
    <location>
        <begin position="66"/>
        <end position="77"/>
    </location>
</feature>
<evidence type="ECO:0000256" key="3">
    <source>
        <dbReference type="SAM" id="MobiDB-lite"/>
    </source>
</evidence>
<evidence type="ECO:0000313" key="5">
    <source>
        <dbReference type="EMBL" id="CAD7256533.1"/>
    </source>
</evidence>
<keyword evidence="4" id="KW-1133">Transmembrane helix</keyword>
<dbReference type="GO" id="GO:0008010">
    <property type="term" value="F:structural constituent of chitin-based larval cuticle"/>
    <property type="evidence" value="ECO:0007669"/>
    <property type="project" value="TreeGrafter"/>
</dbReference>
<dbReference type="PROSITE" id="PS51155">
    <property type="entry name" value="CHIT_BIND_RR_2"/>
    <property type="match status" value="1"/>
</dbReference>
<dbReference type="PANTHER" id="PTHR10380">
    <property type="entry name" value="CUTICLE PROTEIN"/>
    <property type="match status" value="1"/>
</dbReference>
<sequence>MGYQKARASSDYTWVKHNRRTHVVVVVVVVVVVGNGTEIVVILASCVVAGTLAQRQPQQNSEDNQQRGSRQQQGPRQQESRQLDSQQPQQRQNSGKEEQYLSSTPIPFIPIIRFDKEQGEDGSYKTSSVIFPSSYETGNNIIAEETGFLKNVGIKDEEALVQHGSYSYTSPEGDLITVTYTADEHGFRAEGLHLPTPPPIPAEIQKSLDIIYAQIELDKQNEAKEQKFQKLQPEADSNIAGVENYPSRFRK</sequence>